<comment type="caution">
    <text evidence="2">The sequence shown here is derived from an EMBL/GenBank/DDBJ whole genome shotgun (WGS) entry which is preliminary data.</text>
</comment>
<sequence length="82" mass="8792">MCGLEGLYQYSSPLTTINEASLGGYRSRGPTSGECGQMPTDASRNTKQPPFAQYRRRCAVAEHTTNKDGPGVVAGQRVNGLE</sequence>
<accession>A0A8S1HVC8</accession>
<keyword evidence="3" id="KW-1185">Reference proteome</keyword>
<reference evidence="2" key="1">
    <citation type="submission" date="2020-10" db="EMBL/GenBank/DDBJ databases">
        <authorList>
            <person name="Kikuchi T."/>
        </authorList>
    </citation>
    <scope>NUCLEOTIDE SEQUENCE</scope>
    <source>
        <strain evidence="2">NKZ352</strain>
    </source>
</reference>
<evidence type="ECO:0000256" key="1">
    <source>
        <dbReference type="SAM" id="MobiDB-lite"/>
    </source>
</evidence>
<dbReference type="EMBL" id="CAJGYM010000084">
    <property type="protein sequence ID" value="CAD6197029.1"/>
    <property type="molecule type" value="Genomic_DNA"/>
</dbReference>
<evidence type="ECO:0000313" key="2">
    <source>
        <dbReference type="EMBL" id="CAD6197029.1"/>
    </source>
</evidence>
<feature type="region of interest" description="Disordered" evidence="1">
    <location>
        <begin position="20"/>
        <end position="50"/>
    </location>
</feature>
<feature type="region of interest" description="Disordered" evidence="1">
    <location>
        <begin position="62"/>
        <end position="82"/>
    </location>
</feature>
<dbReference type="Proteomes" id="UP000835052">
    <property type="component" value="Unassembled WGS sequence"/>
</dbReference>
<proteinExistence type="predicted"/>
<name>A0A8S1HVC8_9PELO</name>
<organism evidence="2 3">
    <name type="scientific">Caenorhabditis auriculariae</name>
    <dbReference type="NCBI Taxonomy" id="2777116"/>
    <lineage>
        <taxon>Eukaryota</taxon>
        <taxon>Metazoa</taxon>
        <taxon>Ecdysozoa</taxon>
        <taxon>Nematoda</taxon>
        <taxon>Chromadorea</taxon>
        <taxon>Rhabditida</taxon>
        <taxon>Rhabditina</taxon>
        <taxon>Rhabditomorpha</taxon>
        <taxon>Rhabditoidea</taxon>
        <taxon>Rhabditidae</taxon>
        <taxon>Peloderinae</taxon>
        <taxon>Caenorhabditis</taxon>
    </lineage>
</organism>
<dbReference type="AlphaFoldDB" id="A0A8S1HVC8"/>
<protein>
    <submittedName>
        <fullName evidence="2">Uncharacterized protein</fullName>
    </submittedName>
</protein>
<evidence type="ECO:0000313" key="3">
    <source>
        <dbReference type="Proteomes" id="UP000835052"/>
    </source>
</evidence>
<gene>
    <name evidence="2" type="ORF">CAUJ_LOCUS12939</name>
</gene>